<organism evidence="1 2">
    <name type="scientific">Streptococcus suis</name>
    <dbReference type="NCBI Taxonomy" id="1307"/>
    <lineage>
        <taxon>Bacteria</taxon>
        <taxon>Bacillati</taxon>
        <taxon>Bacillota</taxon>
        <taxon>Bacilli</taxon>
        <taxon>Lactobacillales</taxon>
        <taxon>Streptococcaceae</taxon>
        <taxon>Streptococcus</taxon>
    </lineage>
</organism>
<gene>
    <name evidence="1" type="ORF">ERS132461_00221</name>
</gene>
<evidence type="ECO:0000313" key="1">
    <source>
        <dbReference type="EMBL" id="CYV62231.1"/>
    </source>
</evidence>
<dbReference type="Pfam" id="PF11311">
    <property type="entry name" value="DUF3114"/>
    <property type="match status" value="1"/>
</dbReference>
<dbReference type="AlphaFoldDB" id="A0A0Z8JY94"/>
<dbReference type="Proteomes" id="UP000073388">
    <property type="component" value="Unassembled WGS sequence"/>
</dbReference>
<accession>A0A0Z8JY94</accession>
<reference evidence="1 2" key="1">
    <citation type="submission" date="2016-02" db="EMBL/GenBank/DDBJ databases">
        <authorList>
            <consortium name="Pathogen Informatics"/>
        </authorList>
    </citation>
    <scope>NUCLEOTIDE SEQUENCE [LARGE SCALE GENOMIC DNA]</scope>
    <source>
        <strain evidence="1 2">LSS99</strain>
    </source>
</reference>
<evidence type="ECO:0000313" key="2">
    <source>
        <dbReference type="Proteomes" id="UP000073388"/>
    </source>
</evidence>
<name>A0A0Z8JY94_STRSU</name>
<dbReference type="EMBL" id="FIIX01000003">
    <property type="protein sequence ID" value="CYV62231.1"/>
    <property type="molecule type" value="Genomic_DNA"/>
</dbReference>
<dbReference type="InterPro" id="IPR021462">
    <property type="entry name" value="DUF3114"/>
</dbReference>
<protein>
    <submittedName>
        <fullName evidence="1">Hypothetical cytosolic protein</fullName>
    </submittedName>
</protein>
<sequence>MIWLQKQPTNAVESLEEYLTSFSEKEQADYRLIFQKLTRQGWSAETILQGLFAASGQRPDAVIILDESAYLVGGSAFCQLWAYALKNKTMSRRSLLDLILERIGFSADWSGTAEERQDYLGRFSPYLSPEHSFWSEFSDLVRQVLKGQVNSEIWQLVHPLRYLFSIQQAYWIRECFGGEGRSDREALLAYHSQLRTARID</sequence>
<proteinExistence type="predicted"/>